<organism evidence="2 3">
    <name type="scientific">Effrenium voratum</name>
    <dbReference type="NCBI Taxonomy" id="2562239"/>
    <lineage>
        <taxon>Eukaryota</taxon>
        <taxon>Sar</taxon>
        <taxon>Alveolata</taxon>
        <taxon>Dinophyceae</taxon>
        <taxon>Suessiales</taxon>
        <taxon>Symbiodiniaceae</taxon>
        <taxon>Effrenium</taxon>
    </lineage>
</organism>
<feature type="compositionally biased region" description="Low complexity" evidence="1">
    <location>
        <begin position="1579"/>
        <end position="1597"/>
    </location>
</feature>
<dbReference type="EMBL" id="CAUJNA010003805">
    <property type="protein sequence ID" value="CAJ1410113.1"/>
    <property type="molecule type" value="Genomic_DNA"/>
</dbReference>
<sequence>MEVLLFADHVEARQMGEHMRELRFPEPFAMHSIKVIRRGEKVGSNFEGRTYPDIRMIGLEVYVADVMAPGSTMLPLKASSVGTYQAPHNLVSNSVVLRGKFIKLSVAIYGQALESASIPPMPVAPHLRPTATFEEKLDMAEEGGPDFTENLEDFERSEDFKDFECSPATFARALGLGAVQEANSRLADHNAWLGGLQQSAEVLEAETVARLEALSQDVVLLAQRAPENAGHVHLGPELARSLLSLVSRCLERLEFKPLKAALQALTTCLISATAAAQVLKGRSLDVIIAILKDAEWGQQSLKLAALQALLQLCSHVAGMEAFLGWADTSTPTAYEVVLSLTLDGMQPKLEMVALALLRRAALYEALARCDDYCSKLEGLETEAPQERLHRLAAEALEDTATHLESLSQPIMVRDVQSSCVLLGDDILNSPGDDSSRLPAIIFGGGGTGPVANDPFSQGQCHLHGFLESFLTGRRLLSGLCTLMRRLPRMPPEDRLMVFRPFQRLICTLLSCTGGPQFLAADNATITSLLSILEGGPNGSLPAVPRFPAALVRDVGAPQLAALLGLHMRALRLSLHLVASTRSKGRGGLLPEEHAFPVLAALHRLCMKGSAGRCAVVYAFRSIFFAEWLMRQIEGRLDEAPNGSGRLSRPVPPSLRHLVAILHALVLSDPSGAAAEKFGARILALAQKAIRLLEPGELPTQAASLLEFALDSEGAEGGLGKAVRMGRHSADLECLKNLKELAAQLRPWEDDSSGSMASNAKLMASLVLTKGPRALKRSDEERGSRRMKLVLGGHSGASNGVEVPEVDFKAESAAGEDLADDHERYPSDDLTELPLLATRVICRRAAAGPKDALELAVPQEADGASKDGLAHLVPWLIRCAGALSLNLEAAILREDKKPIASIYATRRAHLQLLETALQTCAHFLCALREAGLAQYRHTELCQTVLLLVQRLTSGLSGLAPRGSFNSDPEFRLLWRHCIVWVCRVFRLWFQAFPQAAGGQLLLPLLRHARVLPSHFAGDLLLLATCGTLKPVLPAAYHFSIQFTQTPAGDGLHSHAVLLPTGTRTGNHGVVTLRLQNNGQGGYGQFWATDSEVQDWEEGAALPEARDPLVRALAQDRESGAAQALGLVELVNSRRERLCLDDIGELLAVVSESALTSDALLHMCTAKVMEKLTAAGLPVLLLIRRLFEAALNGVVMETEEDNGNISGGAARDSRDARAVSRLLLLLAHFGAMSTSARLALTEHSVETLCQSVLAHSPATSLPPMAFSQAIRLLGLMFASPSSHSVPKCRMVAKAVNLLINKAESASASTMAASLELLSALCAPQWLCLNLLFSSSAENVEEETVQVSVSSAFKLTCQHRLASELGATAISAAEDEEGLEELGAWLRAAELMASLQRMVAAHCPSATVFFEVVLSGGSASRLMEEIEQALQKVPSLANGMIPEQVARIEQEIKDARRELLAKPADPLPSSLPTKIFVPPLRGKSISEAKDERCRDAMEESERAVGEAVALLDAAADLEANSEWADVVELDSAEAPGEDTKMDWEFDAAALRKRRQDFLEKFESDRKAKRLKQQQEKREAQVAERAPAPGAGATPAASAPRDAPKEKEGEKVTKASASGSANPAEGLQAFLKDHPEFMRVLQNPKKCLADPRVKSMFVAELQNYPAVKTFLASKGLQLS</sequence>
<evidence type="ECO:0000313" key="2">
    <source>
        <dbReference type="EMBL" id="CAJ1410113.1"/>
    </source>
</evidence>
<dbReference type="GO" id="GO:0036396">
    <property type="term" value="C:RNA N6-methyladenosine methyltransferase complex"/>
    <property type="evidence" value="ECO:0007669"/>
    <property type="project" value="TreeGrafter"/>
</dbReference>
<dbReference type="Proteomes" id="UP001178507">
    <property type="component" value="Unassembled WGS sequence"/>
</dbReference>
<feature type="compositionally biased region" description="Basic and acidic residues" evidence="1">
    <location>
        <begin position="1598"/>
        <end position="1609"/>
    </location>
</feature>
<protein>
    <submittedName>
        <fullName evidence="2">Uncharacterized protein</fullName>
    </submittedName>
</protein>
<keyword evidence="3" id="KW-1185">Reference proteome</keyword>
<gene>
    <name evidence="2" type="ORF">EVOR1521_LOCUS31042</name>
</gene>
<dbReference type="PANTHER" id="PTHR23185:SF0">
    <property type="entry name" value="PROTEIN VIRILIZER HOMOLOG"/>
    <property type="match status" value="1"/>
</dbReference>
<name>A0AA36JS43_9DINO</name>
<dbReference type="InterPro" id="IPR026736">
    <property type="entry name" value="Virilizer"/>
</dbReference>
<dbReference type="GO" id="GO:0003723">
    <property type="term" value="F:RNA binding"/>
    <property type="evidence" value="ECO:0007669"/>
    <property type="project" value="TreeGrafter"/>
</dbReference>
<dbReference type="PANTHER" id="PTHR23185">
    <property type="entry name" value="PROTEIN VIRILIZER HOMOLOG"/>
    <property type="match status" value="1"/>
</dbReference>
<evidence type="ECO:0000256" key="1">
    <source>
        <dbReference type="SAM" id="MobiDB-lite"/>
    </source>
</evidence>
<feature type="compositionally biased region" description="Basic and acidic residues" evidence="1">
    <location>
        <begin position="1569"/>
        <end position="1578"/>
    </location>
</feature>
<feature type="region of interest" description="Disordered" evidence="1">
    <location>
        <begin position="1560"/>
        <end position="1619"/>
    </location>
</feature>
<evidence type="ECO:0000313" key="3">
    <source>
        <dbReference type="Proteomes" id="UP001178507"/>
    </source>
</evidence>
<comment type="caution">
    <text evidence="2">The sequence shown here is derived from an EMBL/GenBank/DDBJ whole genome shotgun (WGS) entry which is preliminary data.</text>
</comment>
<proteinExistence type="predicted"/>
<accession>A0AA36JS43</accession>
<reference evidence="2" key="1">
    <citation type="submission" date="2023-08" db="EMBL/GenBank/DDBJ databases">
        <authorList>
            <person name="Chen Y."/>
            <person name="Shah S."/>
            <person name="Dougan E. K."/>
            <person name="Thang M."/>
            <person name="Chan C."/>
        </authorList>
    </citation>
    <scope>NUCLEOTIDE SEQUENCE</scope>
</reference>